<evidence type="ECO:0000256" key="1">
    <source>
        <dbReference type="ARBA" id="ARBA00022491"/>
    </source>
</evidence>
<protein>
    <submittedName>
        <fullName evidence="7">LacI family DNA-binding transcriptional regulator</fullName>
    </submittedName>
</protein>
<dbReference type="InterPro" id="IPR010982">
    <property type="entry name" value="Lambda_DNA-bd_dom_sf"/>
</dbReference>
<evidence type="ECO:0000256" key="4">
    <source>
        <dbReference type="ARBA" id="ARBA00023163"/>
    </source>
</evidence>
<keyword evidence="3 7" id="KW-0238">DNA-binding</keyword>
<dbReference type="Proteomes" id="UP001347146">
    <property type="component" value="Unassembled WGS sequence"/>
</dbReference>
<organism evidence="7 8">
    <name type="scientific">Gordonia sesuvii</name>
    <dbReference type="NCBI Taxonomy" id="3116777"/>
    <lineage>
        <taxon>Bacteria</taxon>
        <taxon>Bacillati</taxon>
        <taxon>Actinomycetota</taxon>
        <taxon>Actinomycetes</taxon>
        <taxon>Mycobacteriales</taxon>
        <taxon>Gordoniaceae</taxon>
        <taxon>Gordonia</taxon>
    </lineage>
</organism>
<evidence type="ECO:0000256" key="3">
    <source>
        <dbReference type="ARBA" id="ARBA00023125"/>
    </source>
</evidence>
<reference evidence="7 8" key="1">
    <citation type="submission" date="2024-01" db="EMBL/GenBank/DDBJ databases">
        <title>Draft genome sequence of Gordonia sp. LSe1-13.</title>
        <authorList>
            <person name="Suphannarot A."/>
            <person name="Mingma R."/>
        </authorList>
    </citation>
    <scope>NUCLEOTIDE SEQUENCE [LARGE SCALE GENOMIC DNA]</scope>
    <source>
        <strain evidence="7 8">LSe1-13</strain>
    </source>
</reference>
<dbReference type="RefSeq" id="WP_330432620.1">
    <property type="nucleotide sequence ID" value="NZ_JAZDUF010000003.1"/>
</dbReference>
<dbReference type="InterPro" id="IPR046335">
    <property type="entry name" value="LacI/GalR-like_sensor"/>
</dbReference>
<dbReference type="PANTHER" id="PTHR30146">
    <property type="entry name" value="LACI-RELATED TRANSCRIPTIONAL REPRESSOR"/>
    <property type="match status" value="1"/>
</dbReference>
<keyword evidence="4" id="KW-0804">Transcription</keyword>
<evidence type="ECO:0000256" key="5">
    <source>
        <dbReference type="SAM" id="MobiDB-lite"/>
    </source>
</evidence>
<dbReference type="Pfam" id="PF13377">
    <property type="entry name" value="Peripla_BP_3"/>
    <property type="match status" value="1"/>
</dbReference>
<comment type="caution">
    <text evidence="7">The sequence shown here is derived from an EMBL/GenBank/DDBJ whole genome shotgun (WGS) entry which is preliminary data.</text>
</comment>
<dbReference type="InterPro" id="IPR000843">
    <property type="entry name" value="HTH_LacI"/>
</dbReference>
<evidence type="ECO:0000256" key="2">
    <source>
        <dbReference type="ARBA" id="ARBA00023015"/>
    </source>
</evidence>
<feature type="domain" description="HTH lacI-type" evidence="6">
    <location>
        <begin position="3"/>
        <end position="59"/>
    </location>
</feature>
<feature type="region of interest" description="Disordered" evidence="5">
    <location>
        <begin position="332"/>
        <end position="356"/>
    </location>
</feature>
<proteinExistence type="predicted"/>
<dbReference type="Gene3D" id="1.10.260.40">
    <property type="entry name" value="lambda repressor-like DNA-binding domains"/>
    <property type="match status" value="1"/>
</dbReference>
<dbReference type="CDD" id="cd06267">
    <property type="entry name" value="PBP1_LacI_sugar_binding-like"/>
    <property type="match status" value="1"/>
</dbReference>
<dbReference type="EMBL" id="JAZDUF010000003">
    <property type="protein sequence ID" value="MEE3850944.1"/>
    <property type="molecule type" value="Genomic_DNA"/>
</dbReference>
<dbReference type="Pfam" id="PF00356">
    <property type="entry name" value="LacI"/>
    <property type="match status" value="1"/>
</dbReference>
<dbReference type="PANTHER" id="PTHR30146:SF148">
    <property type="entry name" value="HTH-TYPE TRANSCRIPTIONAL REPRESSOR PURR-RELATED"/>
    <property type="match status" value="1"/>
</dbReference>
<dbReference type="SUPFAM" id="SSF53822">
    <property type="entry name" value="Periplasmic binding protein-like I"/>
    <property type="match status" value="1"/>
</dbReference>
<dbReference type="InterPro" id="IPR028082">
    <property type="entry name" value="Peripla_BP_I"/>
</dbReference>
<dbReference type="PROSITE" id="PS50932">
    <property type="entry name" value="HTH_LACI_2"/>
    <property type="match status" value="1"/>
</dbReference>
<gene>
    <name evidence="7" type="ORF">VZC37_11415</name>
</gene>
<dbReference type="Gene3D" id="3.40.50.2300">
    <property type="match status" value="2"/>
</dbReference>
<dbReference type="SUPFAM" id="SSF47413">
    <property type="entry name" value="lambda repressor-like DNA-binding domains"/>
    <property type="match status" value="1"/>
</dbReference>
<keyword evidence="8" id="KW-1185">Reference proteome</keyword>
<sequence length="356" mass="38530">MRARLEDVARLANVHPATVSRALNERTRNLVSQETLDRVRKAAEELNYLPNSVARSLASARSYSIGVIIGDLAVPLFAQMLRGIDDIASAAGYSTLIVDTNNDREREITHLRNLEARRVDGLIVTTSTVGDPDGSSRFTKVAPVVNLLRASELASEPEVISNDDLGMHQIIDHLVELGHSRIGLIAGPPMVSTAKARVRGYRAALLDHNVPVDEDLVVAVDHIDAAQGRKAAGHLIETTDCTAIVGFNDLVTFGVLKELRERNIDCPRGISVVGYSDVPTADLVYPPLTTVAVDHYAMGAEAARMLLRVLDEPEHRSAPSVQFPARLVIRESTGPRNIGSRPPIAARHPSESPGPD</sequence>
<keyword evidence="1" id="KW-0678">Repressor</keyword>
<dbReference type="SMART" id="SM00354">
    <property type="entry name" value="HTH_LACI"/>
    <property type="match status" value="1"/>
</dbReference>
<evidence type="ECO:0000313" key="8">
    <source>
        <dbReference type="Proteomes" id="UP001347146"/>
    </source>
</evidence>
<keyword evidence="2" id="KW-0805">Transcription regulation</keyword>
<dbReference type="CDD" id="cd01392">
    <property type="entry name" value="HTH_LacI"/>
    <property type="match status" value="1"/>
</dbReference>
<accession>A0ABU7MCW0</accession>
<evidence type="ECO:0000313" key="7">
    <source>
        <dbReference type="EMBL" id="MEE3850944.1"/>
    </source>
</evidence>
<evidence type="ECO:0000259" key="6">
    <source>
        <dbReference type="PROSITE" id="PS50932"/>
    </source>
</evidence>
<name>A0ABU7MCW0_9ACTN</name>
<dbReference type="GO" id="GO:0003677">
    <property type="term" value="F:DNA binding"/>
    <property type="evidence" value="ECO:0007669"/>
    <property type="project" value="UniProtKB-KW"/>
</dbReference>